<evidence type="ECO:0000313" key="3">
    <source>
        <dbReference type="EMBL" id="GBF57917.1"/>
    </source>
</evidence>
<reference evidence="2 4" key="1">
    <citation type="journal article" date="2018" name="Genome Announc.">
        <title>Draft Genome Sequence of "Candidatus Phycosocius bacilliformis," an Alphaproteobacterial Ectosymbiont of the Hydrocarbon-Producing Green Alga Botryococcus braunii.</title>
        <authorList>
            <person name="Tanabe Y."/>
            <person name="Yamaguchi H."/>
            <person name="Watanabe M.M."/>
        </authorList>
    </citation>
    <scope>NUCLEOTIDE SEQUENCE [LARGE SCALE GENOMIC DNA]</scope>
    <source>
        <strain evidence="2 4">BOTRYCO-2</strain>
    </source>
</reference>
<sequence length="88" mass="9707">MDHETAKSALAGLKRIEGQVRGISRMVEEGRYCIDVVTQIEAARAALGRVEADLLRGHLGHCVAAAMKAPDPAEQQRVIEELIKVFRR</sequence>
<dbReference type="CDD" id="cd10148">
    <property type="entry name" value="CsoR-like_DUF156"/>
    <property type="match status" value="1"/>
</dbReference>
<dbReference type="GO" id="GO:0003677">
    <property type="term" value="F:DNA binding"/>
    <property type="evidence" value="ECO:0007669"/>
    <property type="project" value="InterPro"/>
</dbReference>
<organism evidence="2 4">
    <name type="scientific">Candidatus Phycosocius bacilliformis</name>
    <dbReference type="NCBI Taxonomy" id="1445552"/>
    <lineage>
        <taxon>Bacteria</taxon>
        <taxon>Pseudomonadati</taxon>
        <taxon>Pseudomonadota</taxon>
        <taxon>Alphaproteobacteria</taxon>
        <taxon>Caulobacterales</taxon>
        <taxon>Caulobacterales incertae sedis</taxon>
        <taxon>Candidatus Phycosocius</taxon>
    </lineage>
</organism>
<dbReference type="AlphaFoldDB" id="A0A2P2EA23"/>
<dbReference type="RefSeq" id="WP_085339619.1">
    <property type="nucleotide sequence ID" value="NZ_BFBR01000004.1"/>
</dbReference>
<dbReference type="Proteomes" id="UP000245086">
    <property type="component" value="Unassembled WGS sequence"/>
</dbReference>
<dbReference type="OrthoDB" id="9811244at2"/>
<keyword evidence="4" id="KW-1185">Reference proteome</keyword>
<dbReference type="GO" id="GO:0046872">
    <property type="term" value="F:metal ion binding"/>
    <property type="evidence" value="ECO:0007669"/>
    <property type="project" value="InterPro"/>
</dbReference>
<protein>
    <submittedName>
        <fullName evidence="2">Copper-sensing transcriptional repressor CsoR</fullName>
    </submittedName>
</protein>
<gene>
    <name evidence="2" type="primary">csoR_1</name>
    <name evidence="3" type="synonym">csoR_2</name>
    <name evidence="2" type="ORF">PbB2_01583</name>
    <name evidence="3" type="ORF">PbB2_01588</name>
</gene>
<dbReference type="Gene3D" id="1.20.58.1000">
    <property type="entry name" value="Metal-sensitive repressor, helix protomer"/>
    <property type="match status" value="1"/>
</dbReference>
<comment type="caution">
    <text evidence="2">The sequence shown here is derived from an EMBL/GenBank/DDBJ whole genome shotgun (WGS) entry which is preliminary data.</text>
</comment>
<dbReference type="EMBL" id="BFBR01000004">
    <property type="protein sequence ID" value="GBF57912.1"/>
    <property type="molecule type" value="Genomic_DNA"/>
</dbReference>
<dbReference type="PANTHER" id="PTHR33677">
    <property type="entry name" value="TRANSCRIPTIONAL REPRESSOR FRMR-RELATED"/>
    <property type="match status" value="1"/>
</dbReference>
<dbReference type="Pfam" id="PF02583">
    <property type="entry name" value="Trns_repr_metal"/>
    <property type="match status" value="1"/>
</dbReference>
<dbReference type="EMBL" id="BFBR01000004">
    <property type="protein sequence ID" value="GBF57917.1"/>
    <property type="molecule type" value="Genomic_DNA"/>
</dbReference>
<dbReference type="GO" id="GO:0045892">
    <property type="term" value="P:negative regulation of DNA-templated transcription"/>
    <property type="evidence" value="ECO:0007669"/>
    <property type="project" value="UniProtKB-ARBA"/>
</dbReference>
<evidence type="ECO:0000256" key="1">
    <source>
        <dbReference type="ARBA" id="ARBA00005260"/>
    </source>
</evidence>
<evidence type="ECO:0000313" key="4">
    <source>
        <dbReference type="Proteomes" id="UP000245086"/>
    </source>
</evidence>
<dbReference type="InterPro" id="IPR038390">
    <property type="entry name" value="Metal_Tscrpt_repr_sf"/>
</dbReference>
<comment type="similarity">
    <text evidence="1">Belongs to the FrmR/RcnR family.</text>
</comment>
<accession>A0A2P2EA23</accession>
<dbReference type="InterPro" id="IPR003735">
    <property type="entry name" value="Metal_Tscrpt_repr"/>
</dbReference>
<evidence type="ECO:0000313" key="2">
    <source>
        <dbReference type="EMBL" id="GBF57912.1"/>
    </source>
</evidence>
<proteinExistence type="inferred from homology"/>
<name>A0A2P2EA23_9PROT</name>